<evidence type="ECO:0000313" key="3">
    <source>
        <dbReference type="Proteomes" id="UP000295645"/>
    </source>
</evidence>
<dbReference type="OrthoDB" id="5422038at2"/>
<accession>A0A4R3YVB8</accession>
<keyword evidence="1" id="KW-1133">Transmembrane helix</keyword>
<dbReference type="EMBL" id="SMCS01000002">
    <property type="protein sequence ID" value="TCV96386.1"/>
    <property type="molecule type" value="Genomic_DNA"/>
</dbReference>
<feature type="transmembrane region" description="Helical" evidence="1">
    <location>
        <begin position="53"/>
        <end position="72"/>
    </location>
</feature>
<gene>
    <name evidence="2" type="ORF">EC912_102737</name>
</gene>
<protein>
    <submittedName>
        <fullName evidence="2">Uncharacterized protein</fullName>
    </submittedName>
</protein>
<sequence length="87" mass="10002">MSGEKDYWFPAKKYGWGWGIPTRWQGWFVIAAYVVSFALIKWFFPPGIHTGEFVAGIFVASGIFVAVCWLKGEPPKWRWGDDGQSRQ</sequence>
<proteinExistence type="predicted"/>
<evidence type="ECO:0000256" key="1">
    <source>
        <dbReference type="SAM" id="Phobius"/>
    </source>
</evidence>
<dbReference type="AlphaFoldDB" id="A0A4R3YVB8"/>
<dbReference type="Proteomes" id="UP000295645">
    <property type="component" value="Unassembled WGS sequence"/>
</dbReference>
<keyword evidence="1" id="KW-0812">Transmembrane</keyword>
<keyword evidence="1" id="KW-0472">Membrane</keyword>
<dbReference type="RefSeq" id="WP_132142572.1">
    <property type="nucleotide sequence ID" value="NZ_SMCS01000002.1"/>
</dbReference>
<keyword evidence="3" id="KW-1185">Reference proteome</keyword>
<organism evidence="2 3">
    <name type="scientific">Luteibacter rhizovicinus</name>
    <dbReference type="NCBI Taxonomy" id="242606"/>
    <lineage>
        <taxon>Bacteria</taxon>
        <taxon>Pseudomonadati</taxon>
        <taxon>Pseudomonadota</taxon>
        <taxon>Gammaproteobacteria</taxon>
        <taxon>Lysobacterales</taxon>
        <taxon>Rhodanobacteraceae</taxon>
        <taxon>Luteibacter</taxon>
    </lineage>
</organism>
<evidence type="ECO:0000313" key="2">
    <source>
        <dbReference type="EMBL" id="TCV96386.1"/>
    </source>
</evidence>
<feature type="transmembrane region" description="Helical" evidence="1">
    <location>
        <begin position="24"/>
        <end position="44"/>
    </location>
</feature>
<reference evidence="2 3" key="1">
    <citation type="submission" date="2019-03" db="EMBL/GenBank/DDBJ databases">
        <title>Above-ground endophytic microbial communities from plants in different locations in the United States.</title>
        <authorList>
            <person name="Frank C."/>
        </authorList>
    </citation>
    <scope>NUCLEOTIDE SEQUENCE [LARGE SCALE GENOMIC DNA]</scope>
    <source>
        <strain evidence="2 3">LP_13_YM</strain>
    </source>
</reference>
<comment type="caution">
    <text evidence="2">The sequence shown here is derived from an EMBL/GenBank/DDBJ whole genome shotgun (WGS) entry which is preliminary data.</text>
</comment>
<name>A0A4R3YVB8_9GAMM</name>